<dbReference type="KEGG" id="sdyn:Mal52_09590"/>
<dbReference type="Gene3D" id="3.30.70.100">
    <property type="match status" value="1"/>
</dbReference>
<feature type="chain" id="PRO_5021849459" description="NIPSNAP domain-containing protein" evidence="1">
    <location>
        <begin position="33"/>
        <end position="148"/>
    </location>
</feature>
<protein>
    <recommendedName>
        <fullName evidence="2">NIPSNAP domain-containing protein</fullName>
    </recommendedName>
</protein>
<evidence type="ECO:0000313" key="3">
    <source>
        <dbReference type="EMBL" id="QDU42496.1"/>
    </source>
</evidence>
<reference evidence="3 4" key="1">
    <citation type="submission" date="2019-02" db="EMBL/GenBank/DDBJ databases">
        <title>Deep-cultivation of Planctomycetes and their phenomic and genomic characterization uncovers novel biology.</title>
        <authorList>
            <person name="Wiegand S."/>
            <person name="Jogler M."/>
            <person name="Boedeker C."/>
            <person name="Pinto D."/>
            <person name="Vollmers J."/>
            <person name="Rivas-Marin E."/>
            <person name="Kohn T."/>
            <person name="Peeters S.H."/>
            <person name="Heuer A."/>
            <person name="Rast P."/>
            <person name="Oberbeckmann S."/>
            <person name="Bunk B."/>
            <person name="Jeske O."/>
            <person name="Meyerdierks A."/>
            <person name="Storesund J.E."/>
            <person name="Kallscheuer N."/>
            <person name="Luecker S."/>
            <person name="Lage O.M."/>
            <person name="Pohl T."/>
            <person name="Merkel B.J."/>
            <person name="Hornburger P."/>
            <person name="Mueller R.-W."/>
            <person name="Bruemmer F."/>
            <person name="Labrenz M."/>
            <person name="Spormann A.M."/>
            <person name="Op den Camp H."/>
            <person name="Overmann J."/>
            <person name="Amann R."/>
            <person name="Jetten M.S.M."/>
            <person name="Mascher T."/>
            <person name="Medema M.H."/>
            <person name="Devos D.P."/>
            <person name="Kaster A.-K."/>
            <person name="Ovreas L."/>
            <person name="Rohde M."/>
            <person name="Galperin M.Y."/>
            <person name="Jogler C."/>
        </authorList>
    </citation>
    <scope>NUCLEOTIDE SEQUENCE [LARGE SCALE GENOMIC DNA]</scope>
    <source>
        <strain evidence="3 4">Mal52</strain>
    </source>
</reference>
<accession>A0A517ZJ48</accession>
<dbReference type="Proteomes" id="UP000319383">
    <property type="component" value="Chromosome"/>
</dbReference>
<evidence type="ECO:0000313" key="4">
    <source>
        <dbReference type="Proteomes" id="UP000319383"/>
    </source>
</evidence>
<feature type="signal peptide" evidence="1">
    <location>
        <begin position="1"/>
        <end position="32"/>
    </location>
</feature>
<evidence type="ECO:0000256" key="1">
    <source>
        <dbReference type="SAM" id="SignalP"/>
    </source>
</evidence>
<dbReference type="RefSeq" id="WP_145374539.1">
    <property type="nucleotide sequence ID" value="NZ_CP036276.1"/>
</dbReference>
<sequence precursor="true">MKSSYRLAACGFAILAALVATTRFTTSNDSHADEPAESRIFELRTYTTNPGKLPALHARFRDHTMKLFEKHGMKNVAYWTPSDEKLADNTLIYVVSHASPEAAKASWKGFISDPQWKEAYAESIADGKLVKKVESVYMTPTDFSPMKK</sequence>
<keyword evidence="1" id="KW-0732">Signal</keyword>
<dbReference type="InterPro" id="IPR012577">
    <property type="entry name" value="NIPSNAP"/>
</dbReference>
<dbReference type="AlphaFoldDB" id="A0A517ZJ48"/>
<dbReference type="InterPro" id="IPR011008">
    <property type="entry name" value="Dimeric_a/b-barrel"/>
</dbReference>
<name>A0A517ZJ48_9PLAN</name>
<gene>
    <name evidence="3" type="ORF">Mal52_09590</name>
</gene>
<evidence type="ECO:0000259" key="2">
    <source>
        <dbReference type="Pfam" id="PF07978"/>
    </source>
</evidence>
<dbReference type="Pfam" id="PF07978">
    <property type="entry name" value="NIPSNAP"/>
    <property type="match status" value="1"/>
</dbReference>
<keyword evidence="4" id="KW-1185">Reference proteome</keyword>
<organism evidence="3 4">
    <name type="scientific">Symmachiella dynata</name>
    <dbReference type="NCBI Taxonomy" id="2527995"/>
    <lineage>
        <taxon>Bacteria</taxon>
        <taxon>Pseudomonadati</taxon>
        <taxon>Planctomycetota</taxon>
        <taxon>Planctomycetia</taxon>
        <taxon>Planctomycetales</taxon>
        <taxon>Planctomycetaceae</taxon>
        <taxon>Symmachiella</taxon>
    </lineage>
</organism>
<feature type="domain" description="NIPSNAP" evidence="2">
    <location>
        <begin position="41"/>
        <end position="145"/>
    </location>
</feature>
<dbReference type="EMBL" id="CP036276">
    <property type="protein sequence ID" value="QDU42496.1"/>
    <property type="molecule type" value="Genomic_DNA"/>
</dbReference>
<dbReference type="SUPFAM" id="SSF54909">
    <property type="entry name" value="Dimeric alpha+beta barrel"/>
    <property type="match status" value="1"/>
</dbReference>
<proteinExistence type="predicted"/>